<dbReference type="AlphaFoldDB" id="A0A512L9I0"/>
<dbReference type="Pfam" id="PF03413">
    <property type="entry name" value="PepSY"/>
    <property type="match status" value="1"/>
</dbReference>
<accession>A0A512L9I0</accession>
<keyword evidence="5" id="KW-1185">Reference proteome</keyword>
<protein>
    <recommendedName>
        <fullName evidence="3">PepSY domain-containing protein</fullName>
    </recommendedName>
</protein>
<reference evidence="4 5" key="1">
    <citation type="submission" date="2019-07" db="EMBL/GenBank/DDBJ databases">
        <title>Whole genome shotgun sequence of Thiobacillus plumbophilus NBRC 107929.</title>
        <authorList>
            <person name="Hosoyama A."/>
            <person name="Uohara A."/>
            <person name="Ohji S."/>
            <person name="Ichikawa N."/>
        </authorList>
    </citation>
    <scope>NUCLEOTIDE SEQUENCE [LARGE SCALE GENOMIC DNA]</scope>
    <source>
        <strain evidence="4 5">NBRC 107929</strain>
    </source>
</reference>
<keyword evidence="2" id="KW-0732">Signal</keyword>
<name>A0A512L9I0_9PROT</name>
<organism evidence="4 5">
    <name type="scientific">Sulfuriferula plumbiphila</name>
    <dbReference type="NCBI Taxonomy" id="171865"/>
    <lineage>
        <taxon>Bacteria</taxon>
        <taxon>Pseudomonadati</taxon>
        <taxon>Pseudomonadota</taxon>
        <taxon>Betaproteobacteria</taxon>
        <taxon>Nitrosomonadales</taxon>
        <taxon>Sulfuricellaceae</taxon>
        <taxon>Sulfuriferula</taxon>
    </lineage>
</organism>
<evidence type="ECO:0000259" key="3">
    <source>
        <dbReference type="Pfam" id="PF03413"/>
    </source>
</evidence>
<feature type="region of interest" description="Disordered" evidence="1">
    <location>
        <begin position="88"/>
        <end position="110"/>
    </location>
</feature>
<gene>
    <name evidence="4" type="ORF">TPL01_22760</name>
</gene>
<sequence>MSNRALKTVRNPRFITLVMAAALFGGAVAAHAYTGEKFARDAKVGMTEARTIALKAHPGKITDEELEKENGGSGLRYSFDIRQGKVTHEVGVDAQTGKVLENKAEGPNPD</sequence>
<comment type="caution">
    <text evidence="4">The sequence shown here is derived from an EMBL/GenBank/DDBJ whole genome shotgun (WGS) entry which is preliminary data.</text>
</comment>
<evidence type="ECO:0000313" key="5">
    <source>
        <dbReference type="Proteomes" id="UP000321337"/>
    </source>
</evidence>
<dbReference type="InterPro" id="IPR025711">
    <property type="entry name" value="PepSY"/>
</dbReference>
<evidence type="ECO:0000313" key="4">
    <source>
        <dbReference type="EMBL" id="GEP31138.1"/>
    </source>
</evidence>
<dbReference type="EMBL" id="BKAD01000024">
    <property type="protein sequence ID" value="GEP31138.1"/>
    <property type="molecule type" value="Genomic_DNA"/>
</dbReference>
<dbReference type="RefSeq" id="WP_198415345.1">
    <property type="nucleotide sequence ID" value="NZ_AP021884.1"/>
</dbReference>
<evidence type="ECO:0000256" key="2">
    <source>
        <dbReference type="SAM" id="SignalP"/>
    </source>
</evidence>
<proteinExistence type="predicted"/>
<dbReference type="Proteomes" id="UP000321337">
    <property type="component" value="Unassembled WGS sequence"/>
</dbReference>
<dbReference type="Gene3D" id="3.10.450.40">
    <property type="match status" value="1"/>
</dbReference>
<evidence type="ECO:0000256" key="1">
    <source>
        <dbReference type="SAM" id="MobiDB-lite"/>
    </source>
</evidence>
<feature type="signal peptide" evidence="2">
    <location>
        <begin position="1"/>
        <end position="32"/>
    </location>
</feature>
<feature type="chain" id="PRO_5021718762" description="PepSY domain-containing protein" evidence="2">
    <location>
        <begin position="33"/>
        <end position="110"/>
    </location>
</feature>
<feature type="domain" description="PepSY" evidence="3">
    <location>
        <begin position="44"/>
        <end position="101"/>
    </location>
</feature>